<dbReference type="RefSeq" id="WP_093516798.1">
    <property type="nucleotide sequence ID" value="NZ_FOSK01000001.1"/>
</dbReference>
<evidence type="ECO:0000313" key="1">
    <source>
        <dbReference type="EMBL" id="SFK01210.1"/>
    </source>
</evidence>
<name>A0A1I3W1B3_9HYPH</name>
<dbReference type="EMBL" id="FOSK01000001">
    <property type="protein sequence ID" value="SFK01210.1"/>
    <property type="molecule type" value="Genomic_DNA"/>
</dbReference>
<proteinExistence type="predicted"/>
<gene>
    <name evidence="1" type="ORF">SAMN04488518_101754</name>
</gene>
<protein>
    <submittedName>
        <fullName evidence="1">Uncharacterized protein</fullName>
    </submittedName>
</protein>
<dbReference type="Proteomes" id="UP000199598">
    <property type="component" value="Unassembled WGS sequence"/>
</dbReference>
<reference evidence="1 2" key="1">
    <citation type="submission" date="2016-10" db="EMBL/GenBank/DDBJ databases">
        <authorList>
            <person name="Varghese N."/>
            <person name="Submissions S."/>
        </authorList>
    </citation>
    <scope>NUCLEOTIDE SEQUENCE [LARGE SCALE GENOMIC DNA]</scope>
    <source>
        <strain evidence="1 2">DSM 16392</strain>
    </source>
</reference>
<sequence length="90" mass="10214">MTTNGNEKSAHMSLRNEVDQLNLSSNHLKNLVYSMSVVMSERMEHTQEYEALLTLFDTVRSHIEDVQGCSEKISELLEPCALDLTKTQKA</sequence>
<organism evidence="1 2">
    <name type="scientific">Pseudovibrio ascidiaceicola</name>
    <dbReference type="NCBI Taxonomy" id="285279"/>
    <lineage>
        <taxon>Bacteria</taxon>
        <taxon>Pseudomonadati</taxon>
        <taxon>Pseudomonadota</taxon>
        <taxon>Alphaproteobacteria</taxon>
        <taxon>Hyphomicrobiales</taxon>
        <taxon>Stappiaceae</taxon>
        <taxon>Pseudovibrio</taxon>
    </lineage>
</organism>
<evidence type="ECO:0000313" key="2">
    <source>
        <dbReference type="Proteomes" id="UP000199598"/>
    </source>
</evidence>
<keyword evidence="2" id="KW-1185">Reference proteome</keyword>
<accession>A0A1I3W1B3</accession>
<comment type="caution">
    <text evidence="1">The sequence shown here is derived from an EMBL/GenBank/DDBJ whole genome shotgun (WGS) entry which is preliminary data.</text>
</comment>